<evidence type="ECO:0000313" key="3">
    <source>
        <dbReference type="Proteomes" id="UP000067738"/>
    </source>
</evidence>
<keyword evidence="1" id="KW-0812">Transmembrane</keyword>
<accession>A0A0U3EB37</accession>
<name>A0A0U3EB37_9EURY</name>
<dbReference type="OrthoDB" id="359141at2157"/>
<dbReference type="Proteomes" id="UP000067738">
    <property type="component" value="Chromosome"/>
</dbReference>
<dbReference type="InterPro" id="IPR029058">
    <property type="entry name" value="AB_hydrolase_fold"/>
</dbReference>
<dbReference type="InterPro" id="IPR048121">
    <property type="entry name" value="Tannase_A"/>
</dbReference>
<dbReference type="EMBL" id="CP011266">
    <property type="protein sequence ID" value="ALT68817.1"/>
    <property type="molecule type" value="Genomic_DNA"/>
</dbReference>
<dbReference type="RefSeq" id="WP_058739105.1">
    <property type="nucleotide sequence ID" value="NZ_CP011266.1"/>
</dbReference>
<proteinExistence type="predicted"/>
<protein>
    <submittedName>
        <fullName evidence="2">Tannase</fullName>
    </submittedName>
</protein>
<dbReference type="PATRIC" id="fig|230361.4.peg.1059"/>
<evidence type="ECO:0000256" key="1">
    <source>
        <dbReference type="SAM" id="Phobius"/>
    </source>
</evidence>
<dbReference type="NCBIfam" id="NF041555">
    <property type="entry name" value="tannase_A"/>
    <property type="match status" value="1"/>
</dbReference>
<dbReference type="AlphaFoldDB" id="A0A0U3EB37"/>
<gene>
    <name evidence="2" type="ORF">sm9_1028</name>
</gene>
<sequence>MDKKYIILMIVAIVIIAAAVSVYTTHTSERKNTLALDDKQIANITVNMNNWSYDSANDIYYQLNLSYCNRAKAPEYETLSIYVPGKYFDGEKNTNGTYNCTINEKNKVANYSAKDAPIVIPINTPGYSAQTAPTSYNPQEVKNYTDSGIIYVYPGCRGRDNGDNFTGGAPWGVTDLKASIMYLKFNKDIIPGDTEKIFTFGHSGGGAQSAIVGSSGDNELYESYLEAIGAAMTDQNGYVISSSVYGSMCWCPITNLDTADEGYEWYMGQYTRSNDTWTYELSKDLAMKYGEYINKLGLKDPSGKTLTLDKSNDGIYTSGSYYDYQISVIEESLNNFLADTTFPYTPSNDMKSMGGSPLGNAPTGEMPTGEAPAGDVPNGELPAGNIQNNGTSTNSNETYQTAQDYINSLNSDGEWIEYDASKNTVKVKSIESFVKHCKTPTKGVPAFDDLNRSQAENSVFGNNKSNTLHFDSTIAELLSSNNDKYSKLNGYNSSYASEYAHDIKVTDQFNYTVEDRVNMYNPMYYLCDYYNSSTSNPAKHWRINSGIEQGDTATTVESNLALALNQSGKTDSVELNVVWGQGHTQAERSGDATSNFISWINKCVS</sequence>
<dbReference type="GeneID" id="26735997"/>
<evidence type="ECO:0000313" key="2">
    <source>
        <dbReference type="EMBL" id="ALT68817.1"/>
    </source>
</evidence>
<keyword evidence="1" id="KW-0472">Membrane</keyword>
<feature type="transmembrane region" description="Helical" evidence="1">
    <location>
        <begin position="5"/>
        <end position="24"/>
    </location>
</feature>
<keyword evidence="3" id="KW-1185">Reference proteome</keyword>
<keyword evidence="1" id="KW-1133">Transmembrane helix</keyword>
<organism evidence="2 3">
    <name type="scientific">Methanobrevibacter millerae</name>
    <dbReference type="NCBI Taxonomy" id="230361"/>
    <lineage>
        <taxon>Archaea</taxon>
        <taxon>Methanobacteriati</taxon>
        <taxon>Methanobacteriota</taxon>
        <taxon>Methanomada group</taxon>
        <taxon>Methanobacteria</taxon>
        <taxon>Methanobacteriales</taxon>
        <taxon>Methanobacteriaceae</taxon>
        <taxon>Methanobrevibacter</taxon>
    </lineage>
</organism>
<reference evidence="2 3" key="1">
    <citation type="submission" date="2015-04" db="EMBL/GenBank/DDBJ databases">
        <title>The complete genome sequence of the rumen methanogen Methanobrevibacter millerae SM9.</title>
        <authorList>
            <person name="Leahy S.C."/>
            <person name="Kelly W.J."/>
            <person name="Pacheco D.M."/>
            <person name="Li D."/>
            <person name="Altermann E."/>
            <person name="Attwood G.T."/>
        </authorList>
    </citation>
    <scope>NUCLEOTIDE SEQUENCE [LARGE SCALE GENOMIC DNA]</scope>
    <source>
        <strain evidence="2 3">SM9</strain>
    </source>
</reference>
<dbReference type="KEGG" id="mmil:sm9_1028"/>
<dbReference type="Gene3D" id="3.40.50.1820">
    <property type="entry name" value="alpha/beta hydrolase"/>
    <property type="match status" value="1"/>
</dbReference>
<dbReference type="SUPFAM" id="SSF53474">
    <property type="entry name" value="alpha/beta-Hydrolases"/>
    <property type="match status" value="1"/>
</dbReference>